<name>A0A3M0CYI1_9EURY</name>
<dbReference type="InterPro" id="IPR001610">
    <property type="entry name" value="PAC"/>
</dbReference>
<dbReference type="EC" id="2.7.13.3" evidence="2"/>
<dbReference type="Pfam" id="PF08448">
    <property type="entry name" value="PAS_4"/>
    <property type="match status" value="1"/>
</dbReference>
<dbReference type="CDD" id="cd00075">
    <property type="entry name" value="HATPase"/>
    <property type="match status" value="1"/>
</dbReference>
<keyword evidence="3" id="KW-0808">Transferase</keyword>
<proteinExistence type="predicted"/>
<dbReference type="InterPro" id="IPR011006">
    <property type="entry name" value="CheY-like_superfamily"/>
</dbReference>
<dbReference type="SUPFAM" id="SSF55874">
    <property type="entry name" value="ATPase domain of HSP90 chaperone/DNA topoisomerase II/histidine kinase"/>
    <property type="match status" value="1"/>
</dbReference>
<dbReference type="InterPro" id="IPR003594">
    <property type="entry name" value="HATPase_dom"/>
</dbReference>
<dbReference type="InterPro" id="IPR005467">
    <property type="entry name" value="His_kinase_dom"/>
</dbReference>
<protein>
    <recommendedName>
        <fullName evidence="2">histidine kinase</fullName>
        <ecNumber evidence="2">2.7.13.3</ecNumber>
    </recommendedName>
</protein>
<dbReference type="CDD" id="cd00156">
    <property type="entry name" value="REC"/>
    <property type="match status" value="1"/>
</dbReference>
<dbReference type="PANTHER" id="PTHR43711:SF1">
    <property type="entry name" value="HISTIDINE KINASE 1"/>
    <property type="match status" value="1"/>
</dbReference>
<dbReference type="PANTHER" id="PTHR43711">
    <property type="entry name" value="TWO-COMPONENT HISTIDINE KINASE"/>
    <property type="match status" value="1"/>
</dbReference>
<dbReference type="SMART" id="SM00448">
    <property type="entry name" value="REC"/>
    <property type="match status" value="1"/>
</dbReference>
<evidence type="ECO:0000313" key="14">
    <source>
        <dbReference type="EMBL" id="RMB13460.1"/>
    </source>
</evidence>
<dbReference type="InterPro" id="IPR036890">
    <property type="entry name" value="HATPase_C_sf"/>
</dbReference>
<reference evidence="14 15" key="1">
    <citation type="journal article" date="2015" name="Stand. Genomic Sci.">
        <title>Genomic Encyclopedia of Bacterial and Archaeal Type Strains, Phase III: the genomes of soil and plant-associated and newly described type strains.</title>
        <authorList>
            <person name="Whitman W.B."/>
            <person name="Woyke T."/>
            <person name="Klenk H.P."/>
            <person name="Zhou Y."/>
            <person name="Lilburn T.G."/>
            <person name="Beck B.J."/>
            <person name="De Vos P."/>
            <person name="Vandamme P."/>
            <person name="Eisen J.A."/>
            <person name="Garrity G."/>
            <person name="Hugenholtz P."/>
            <person name="Kyrpides N.C."/>
        </authorList>
    </citation>
    <scope>NUCLEOTIDE SEQUENCE [LARGE SCALE GENOMIC DNA]</scope>
    <source>
        <strain evidence="14 15">CGMCC 1.10124</strain>
    </source>
</reference>
<evidence type="ECO:0000256" key="7">
    <source>
        <dbReference type="SAM" id="Coils"/>
    </source>
</evidence>
<dbReference type="InterPro" id="IPR036097">
    <property type="entry name" value="HisK_dim/P_sf"/>
</dbReference>
<keyword evidence="7" id="KW-0175">Coiled coil</keyword>
<reference evidence="13 16" key="2">
    <citation type="submission" date="2018-07" db="EMBL/GenBank/DDBJ databases">
        <title>Genome sequences of Haloplanus aerogenes JCM 16430T.</title>
        <authorList>
            <person name="Kim Y.B."/>
            <person name="Roh S.W."/>
        </authorList>
    </citation>
    <scope>NUCLEOTIDE SEQUENCE [LARGE SCALE GENOMIC DNA]</scope>
    <source>
        <strain evidence="13 16">JCM 16430</strain>
    </source>
</reference>
<dbReference type="InterPro" id="IPR050736">
    <property type="entry name" value="Sensor_HK_Regulatory"/>
</dbReference>
<keyword evidence="5" id="KW-0902">Two-component regulatory system</keyword>
<dbReference type="InterPro" id="IPR003661">
    <property type="entry name" value="HisK_dim/P_dom"/>
</dbReference>
<feature type="domain" description="PAS" evidence="11">
    <location>
        <begin position="287"/>
        <end position="362"/>
    </location>
</feature>
<feature type="coiled-coil region" evidence="7">
    <location>
        <begin position="263"/>
        <end position="293"/>
    </location>
</feature>
<evidence type="ECO:0000256" key="1">
    <source>
        <dbReference type="ARBA" id="ARBA00000085"/>
    </source>
</evidence>
<accession>A0A3M0CYI1</accession>
<feature type="region of interest" description="Disordered" evidence="8">
    <location>
        <begin position="530"/>
        <end position="555"/>
    </location>
</feature>
<evidence type="ECO:0000256" key="8">
    <source>
        <dbReference type="SAM" id="MobiDB-lite"/>
    </source>
</evidence>
<dbReference type="CDD" id="cd00130">
    <property type="entry name" value="PAS"/>
    <property type="match status" value="2"/>
</dbReference>
<dbReference type="InterPro" id="IPR035965">
    <property type="entry name" value="PAS-like_dom_sf"/>
</dbReference>
<dbReference type="Pfam" id="PF02518">
    <property type="entry name" value="HATPase_c"/>
    <property type="match status" value="1"/>
</dbReference>
<dbReference type="Gene3D" id="3.40.50.2300">
    <property type="match status" value="1"/>
</dbReference>
<feature type="domain" description="PAC" evidence="12">
    <location>
        <begin position="223"/>
        <end position="275"/>
    </location>
</feature>
<dbReference type="EMBL" id="REFS01000005">
    <property type="protein sequence ID" value="RMB13460.1"/>
    <property type="molecule type" value="Genomic_DNA"/>
</dbReference>
<dbReference type="NCBIfam" id="TIGR00229">
    <property type="entry name" value="sensory_box"/>
    <property type="match status" value="2"/>
</dbReference>
<dbReference type="Proteomes" id="UP000282007">
    <property type="component" value="Chromosome"/>
</dbReference>
<evidence type="ECO:0000259" key="11">
    <source>
        <dbReference type="PROSITE" id="PS50112"/>
    </source>
</evidence>
<evidence type="ECO:0000256" key="6">
    <source>
        <dbReference type="PROSITE-ProRule" id="PRU00169"/>
    </source>
</evidence>
<dbReference type="PROSITE" id="PS50110">
    <property type="entry name" value="RESPONSE_REGULATORY"/>
    <property type="match status" value="1"/>
</dbReference>
<dbReference type="OrthoDB" id="8127at2157"/>
<dbReference type="AlphaFoldDB" id="A0A3M0CYI1"/>
<dbReference type="SUPFAM" id="SSF55785">
    <property type="entry name" value="PYP-like sensor domain (PAS domain)"/>
    <property type="match status" value="2"/>
</dbReference>
<dbReference type="SUPFAM" id="SSF52172">
    <property type="entry name" value="CheY-like"/>
    <property type="match status" value="1"/>
</dbReference>
<dbReference type="SMART" id="SM00387">
    <property type="entry name" value="HATPase_c"/>
    <property type="match status" value="1"/>
</dbReference>
<dbReference type="InterPro" id="IPR000014">
    <property type="entry name" value="PAS"/>
</dbReference>
<gene>
    <name evidence="14" type="ORF">ATH50_2796</name>
    <name evidence="13" type="ORF">DU502_17420</name>
</gene>
<organism evidence="14 15">
    <name type="scientific">Haloplanus aerogenes</name>
    <dbReference type="NCBI Taxonomy" id="660522"/>
    <lineage>
        <taxon>Archaea</taxon>
        <taxon>Methanobacteriati</taxon>
        <taxon>Methanobacteriota</taxon>
        <taxon>Stenosarchaea group</taxon>
        <taxon>Halobacteria</taxon>
        <taxon>Halobacteriales</taxon>
        <taxon>Haloferacaceae</taxon>
        <taxon>Haloplanus</taxon>
    </lineage>
</organism>
<dbReference type="SMART" id="SM00388">
    <property type="entry name" value="HisKA"/>
    <property type="match status" value="1"/>
</dbReference>
<dbReference type="PROSITE" id="PS50109">
    <property type="entry name" value="HIS_KIN"/>
    <property type="match status" value="1"/>
</dbReference>
<dbReference type="Gene3D" id="3.30.450.20">
    <property type="entry name" value="PAS domain"/>
    <property type="match status" value="2"/>
</dbReference>
<dbReference type="InterPro" id="IPR001789">
    <property type="entry name" value="Sig_transdc_resp-reg_receiver"/>
</dbReference>
<keyword evidence="4" id="KW-0418">Kinase</keyword>
<evidence type="ECO:0000259" key="12">
    <source>
        <dbReference type="PROSITE" id="PS50113"/>
    </source>
</evidence>
<dbReference type="SUPFAM" id="SSF47384">
    <property type="entry name" value="Homodimeric domain of signal transducing histidine kinase"/>
    <property type="match status" value="1"/>
</dbReference>
<feature type="domain" description="Response regulatory" evidence="10">
    <location>
        <begin position="14"/>
        <end position="130"/>
    </location>
</feature>
<dbReference type="InterPro" id="IPR000700">
    <property type="entry name" value="PAS-assoc_C"/>
</dbReference>
<evidence type="ECO:0000313" key="15">
    <source>
        <dbReference type="Proteomes" id="UP000277326"/>
    </source>
</evidence>
<dbReference type="KEGG" id="haer:DU502_17420"/>
<comment type="catalytic activity">
    <reaction evidence="1">
        <text>ATP + protein L-histidine = ADP + protein N-phospho-L-histidine.</text>
        <dbReference type="EC" id="2.7.13.3"/>
    </reaction>
</comment>
<dbReference type="GO" id="GO:0000155">
    <property type="term" value="F:phosphorelay sensor kinase activity"/>
    <property type="evidence" value="ECO:0007669"/>
    <property type="project" value="InterPro"/>
</dbReference>
<dbReference type="Pfam" id="PF00512">
    <property type="entry name" value="HisKA"/>
    <property type="match status" value="1"/>
</dbReference>
<evidence type="ECO:0000256" key="4">
    <source>
        <dbReference type="ARBA" id="ARBA00022777"/>
    </source>
</evidence>
<dbReference type="CDD" id="cd00082">
    <property type="entry name" value="HisKA"/>
    <property type="match status" value="1"/>
</dbReference>
<dbReference type="EMBL" id="CP034145">
    <property type="protein sequence ID" value="AZH27045.1"/>
    <property type="molecule type" value="Genomic_DNA"/>
</dbReference>
<dbReference type="RefSeq" id="WP_121921367.1">
    <property type="nucleotide sequence ID" value="NZ_CP034145.1"/>
</dbReference>
<dbReference type="Gene3D" id="1.10.287.130">
    <property type="match status" value="1"/>
</dbReference>
<dbReference type="Proteomes" id="UP000277326">
    <property type="component" value="Unassembled WGS sequence"/>
</dbReference>
<feature type="domain" description="PAC" evidence="12">
    <location>
        <begin position="364"/>
        <end position="416"/>
    </location>
</feature>
<dbReference type="PROSITE" id="PS50113">
    <property type="entry name" value="PAC"/>
    <property type="match status" value="2"/>
</dbReference>
<evidence type="ECO:0000259" key="10">
    <source>
        <dbReference type="PROSITE" id="PS50110"/>
    </source>
</evidence>
<reference evidence="14" key="3">
    <citation type="submission" date="2018-10" db="EMBL/GenBank/DDBJ databases">
        <authorList>
            <person name="Whitman W."/>
            <person name="Huntemann M."/>
            <person name="Clum A."/>
            <person name="Pillay M."/>
            <person name="Palaniappan K."/>
            <person name="Varghese N."/>
            <person name="Mikhailova N."/>
            <person name="Stamatis D."/>
            <person name="Reddy T."/>
            <person name="Daum C."/>
            <person name="Shapiro N."/>
            <person name="Ivanova N."/>
            <person name="Kyrpides N."/>
            <person name="Woyke T."/>
        </authorList>
    </citation>
    <scope>NUCLEOTIDE SEQUENCE</scope>
    <source>
        <strain evidence="14">CGMCC 1.10124</strain>
    </source>
</reference>
<dbReference type="GeneID" id="38473104"/>
<dbReference type="SMART" id="SM00086">
    <property type="entry name" value="PAC"/>
    <property type="match status" value="2"/>
</dbReference>
<evidence type="ECO:0000313" key="16">
    <source>
        <dbReference type="Proteomes" id="UP000282007"/>
    </source>
</evidence>
<dbReference type="Pfam" id="PF08447">
    <property type="entry name" value="PAS_3"/>
    <property type="match status" value="1"/>
</dbReference>
<feature type="domain" description="Histidine kinase" evidence="9">
    <location>
        <begin position="423"/>
        <end position="630"/>
    </location>
</feature>
<evidence type="ECO:0000313" key="13">
    <source>
        <dbReference type="EMBL" id="AZH27045.1"/>
    </source>
</evidence>
<dbReference type="InterPro" id="IPR013655">
    <property type="entry name" value="PAS_fold_3"/>
</dbReference>
<dbReference type="InterPro" id="IPR013656">
    <property type="entry name" value="PAS_4"/>
</dbReference>
<evidence type="ECO:0000259" key="9">
    <source>
        <dbReference type="PROSITE" id="PS50109"/>
    </source>
</evidence>
<dbReference type="SMART" id="SM00091">
    <property type="entry name" value="PAS"/>
    <property type="match status" value="2"/>
</dbReference>
<evidence type="ECO:0000256" key="3">
    <source>
        <dbReference type="ARBA" id="ARBA00022679"/>
    </source>
</evidence>
<dbReference type="PROSITE" id="PS50112">
    <property type="entry name" value="PAS"/>
    <property type="match status" value="1"/>
</dbReference>
<keyword evidence="16" id="KW-1185">Reference proteome</keyword>
<evidence type="ECO:0000256" key="2">
    <source>
        <dbReference type="ARBA" id="ARBA00012438"/>
    </source>
</evidence>
<feature type="modified residue" description="4-aspartylphosphate" evidence="6">
    <location>
        <position position="65"/>
    </location>
</feature>
<feature type="compositionally biased region" description="Basic and acidic residues" evidence="8">
    <location>
        <begin position="540"/>
        <end position="549"/>
    </location>
</feature>
<evidence type="ECO:0000256" key="5">
    <source>
        <dbReference type="ARBA" id="ARBA00023012"/>
    </source>
</evidence>
<keyword evidence="6" id="KW-0597">Phosphoprotein</keyword>
<dbReference type="Gene3D" id="3.30.565.10">
    <property type="entry name" value="Histidine kinase-like ATPase, C-terminal domain"/>
    <property type="match status" value="1"/>
</dbReference>
<dbReference type="Pfam" id="PF00072">
    <property type="entry name" value="Response_reg"/>
    <property type="match status" value="1"/>
</dbReference>
<sequence length="641" mass="72201">MTDGIAGDAAETIRILHVDDDPDFAEMAAIFLERADERFVVETATNVQTGLDCLAAADIDCVVSDYDMPGMNGIEFLETVREDHPRLPFILFTGKGSESVASEAISAGVTDYLQKGANTEQYEVLANRISNVVDAHRSRRLLAERTRRLETLISNLPGIVYRCRNESGWPMEVVEGEIEAITGYAAEQLERGDVSWGDDLIHEADRMEIWDAVQDTLDADDAFEVTYRIVTADGETKWMWERGRVVSRSDGDWEVLEGFITDITERKERERELERRTEELEELTAELEAQYRYLFEEAPVMAVVTRAENRLPVIDDCNQRFAETLEYEREELVDRELGDFYTPESERRLIECGGYERALNGEFMREDRELVTADGDVVETRLRAVPRRDARDDIVGTLALYLDVRRRKELERQKERLEEFASIVSHDLRNPLNVAQSRVKLAQRDDDCSHLDVAIRAHDRMEALIEDLLTLARGGDALDDVESVDLADLVDRCWANIETAGATLVVDTDRRMWADRSRLRQLVENLLRNSVEHGSTSSRTKSDDSAEHGMDDDESTVTVSVGALDDGFYVADDGPGIPPNERDVVFDAGYSTERDGTGFGLRIVEQVAEAHGWTVGVTDSDAGGARFEVRGVEFDDDDSTA</sequence>